<sequence length="92" mass="10040">MIMLCLLAAFAGFALLGLADPEHYRRRIGPPLPRRILRLRIAGWAALAAALPLAIVAEGLVFGPIVWCGTLMLAAGCVWLGLNLLPVRQRRR</sequence>
<keyword evidence="1" id="KW-0472">Membrane</keyword>
<dbReference type="InterPro" id="IPR021762">
    <property type="entry name" value="DUF3325"/>
</dbReference>
<organism evidence="2 3">
    <name type="scientific">Sandarakinorhabdus fusca</name>
    <dbReference type="NCBI Taxonomy" id="1439888"/>
    <lineage>
        <taxon>Bacteria</taxon>
        <taxon>Pseudomonadati</taxon>
        <taxon>Pseudomonadota</taxon>
        <taxon>Alphaproteobacteria</taxon>
        <taxon>Sphingomonadales</taxon>
        <taxon>Sphingosinicellaceae</taxon>
        <taxon>Sandarakinorhabdus</taxon>
    </lineage>
</organism>
<dbReference type="RefSeq" id="WP_152576791.1">
    <property type="nucleotide sequence ID" value="NZ_JAATJI010000001.1"/>
</dbReference>
<keyword evidence="1" id="KW-1133">Transmembrane helix</keyword>
<reference evidence="2 3" key="1">
    <citation type="submission" date="2019-09" db="EMBL/GenBank/DDBJ databases">
        <title>Polymorphobacter sp. isolated from a lake in China.</title>
        <authorList>
            <person name="Liu Z."/>
        </authorList>
    </citation>
    <scope>NUCLEOTIDE SEQUENCE [LARGE SCALE GENOMIC DNA]</scope>
    <source>
        <strain evidence="2 3">D40P</strain>
    </source>
</reference>
<feature type="transmembrane region" description="Helical" evidence="1">
    <location>
        <begin position="61"/>
        <end position="85"/>
    </location>
</feature>
<evidence type="ECO:0000313" key="2">
    <source>
        <dbReference type="EMBL" id="MQT16391.1"/>
    </source>
</evidence>
<keyword evidence="1" id="KW-0812">Transmembrane</keyword>
<protein>
    <submittedName>
        <fullName evidence="2">DUF3325 family protein</fullName>
    </submittedName>
</protein>
<dbReference type="OrthoDB" id="7583164at2"/>
<evidence type="ECO:0000256" key="1">
    <source>
        <dbReference type="SAM" id="Phobius"/>
    </source>
</evidence>
<dbReference type="Proteomes" id="UP000481327">
    <property type="component" value="Unassembled WGS sequence"/>
</dbReference>
<gene>
    <name evidence="2" type="ORF">F3168_03855</name>
</gene>
<dbReference type="Pfam" id="PF11804">
    <property type="entry name" value="DUF3325"/>
    <property type="match status" value="1"/>
</dbReference>
<proteinExistence type="predicted"/>
<keyword evidence="3" id="KW-1185">Reference proteome</keyword>
<name>A0A7C9GQD6_9SPHN</name>
<accession>A0A7C9GQD6</accession>
<dbReference type="EMBL" id="WIOL01000001">
    <property type="protein sequence ID" value="MQT16391.1"/>
    <property type="molecule type" value="Genomic_DNA"/>
</dbReference>
<dbReference type="AlphaFoldDB" id="A0A7C9GQD6"/>
<comment type="caution">
    <text evidence="2">The sequence shown here is derived from an EMBL/GenBank/DDBJ whole genome shotgun (WGS) entry which is preliminary data.</text>
</comment>
<evidence type="ECO:0000313" key="3">
    <source>
        <dbReference type="Proteomes" id="UP000481327"/>
    </source>
</evidence>